<evidence type="ECO:0000313" key="4">
    <source>
        <dbReference type="Proteomes" id="UP001597062"/>
    </source>
</evidence>
<accession>A0ABW3JSJ1</accession>
<feature type="transmembrane region" description="Helical" evidence="2">
    <location>
        <begin position="129"/>
        <end position="148"/>
    </location>
</feature>
<keyword evidence="2" id="KW-1133">Transmembrane helix</keyword>
<evidence type="ECO:0000256" key="2">
    <source>
        <dbReference type="SAM" id="Phobius"/>
    </source>
</evidence>
<feature type="coiled-coil region" evidence="1">
    <location>
        <begin position="59"/>
        <end position="110"/>
    </location>
</feature>
<keyword evidence="1" id="KW-0175">Coiled coil</keyword>
<reference evidence="4" key="1">
    <citation type="journal article" date="2019" name="Int. J. Syst. Evol. Microbiol.">
        <title>The Global Catalogue of Microorganisms (GCM) 10K type strain sequencing project: providing services to taxonomists for standard genome sequencing and annotation.</title>
        <authorList>
            <consortium name="The Broad Institute Genomics Platform"/>
            <consortium name="The Broad Institute Genome Sequencing Center for Infectious Disease"/>
            <person name="Wu L."/>
            <person name="Ma J."/>
        </authorList>
    </citation>
    <scope>NUCLEOTIDE SEQUENCE [LARGE SCALE GENOMIC DNA]</scope>
    <source>
        <strain evidence="4">CCUG 60527</strain>
    </source>
</reference>
<keyword evidence="2" id="KW-0812">Transmembrane</keyword>
<sequence length="197" mass="22891">MRYINLLITLLLTTTIFSQTNSKKYLDSLPNTIENQFVKTYKKSGSYQVYKVIKKTSFLKLQENIIDSVKALKKDIEEKQNVINTHEKTITELNNKIEGLNNNLNTAIGKEDKIAFIGIQLTKTSYNTIVWGIILGLLVGLFFFIFQFKNSLSATKKAKKDLSEVEEEFELHRKKAIEREQKLRRQLQDEINKQRGI</sequence>
<dbReference type="RefSeq" id="WP_386107604.1">
    <property type="nucleotide sequence ID" value="NZ_JBHTJR010000047.1"/>
</dbReference>
<protein>
    <recommendedName>
        <fullName evidence="5">tRNA (Guanine-N1)-methyltransferase</fullName>
    </recommendedName>
</protein>
<proteinExistence type="predicted"/>
<evidence type="ECO:0000256" key="1">
    <source>
        <dbReference type="SAM" id="Coils"/>
    </source>
</evidence>
<comment type="caution">
    <text evidence="3">The sequence shown here is derived from an EMBL/GenBank/DDBJ whole genome shotgun (WGS) entry which is preliminary data.</text>
</comment>
<evidence type="ECO:0000313" key="3">
    <source>
        <dbReference type="EMBL" id="MFD0993390.1"/>
    </source>
</evidence>
<dbReference type="SUPFAM" id="SSF58100">
    <property type="entry name" value="Bacterial hemolysins"/>
    <property type="match status" value="1"/>
</dbReference>
<keyword evidence="4" id="KW-1185">Reference proteome</keyword>
<gene>
    <name evidence="3" type="ORF">ACFQ1U_09255</name>
</gene>
<keyword evidence="2" id="KW-0472">Membrane</keyword>
<dbReference type="EMBL" id="JBHTJR010000047">
    <property type="protein sequence ID" value="MFD0993390.1"/>
    <property type="molecule type" value="Genomic_DNA"/>
</dbReference>
<evidence type="ECO:0008006" key="5">
    <source>
        <dbReference type="Google" id="ProtNLM"/>
    </source>
</evidence>
<name>A0ABW3JSJ1_9FLAO</name>
<feature type="coiled-coil region" evidence="1">
    <location>
        <begin position="155"/>
        <end position="197"/>
    </location>
</feature>
<organism evidence="3 4">
    <name type="scientific">Tenacibaculum geojense</name>
    <dbReference type="NCBI Taxonomy" id="915352"/>
    <lineage>
        <taxon>Bacteria</taxon>
        <taxon>Pseudomonadati</taxon>
        <taxon>Bacteroidota</taxon>
        <taxon>Flavobacteriia</taxon>
        <taxon>Flavobacteriales</taxon>
        <taxon>Flavobacteriaceae</taxon>
        <taxon>Tenacibaculum</taxon>
    </lineage>
</organism>
<dbReference type="Proteomes" id="UP001597062">
    <property type="component" value="Unassembled WGS sequence"/>
</dbReference>